<accession>A0A9D2SB23</accession>
<dbReference type="InterPro" id="IPR027417">
    <property type="entry name" value="P-loop_NTPase"/>
</dbReference>
<evidence type="ECO:0000256" key="2">
    <source>
        <dbReference type="ARBA" id="ARBA00022679"/>
    </source>
</evidence>
<dbReference type="InterPro" id="IPR000623">
    <property type="entry name" value="Shikimate_kinase/TSH1"/>
</dbReference>
<keyword evidence="2 7" id="KW-0808">Transferase</keyword>
<keyword evidence="6 7" id="KW-0057">Aromatic amino acid biosynthesis</keyword>
<evidence type="ECO:0000256" key="1">
    <source>
        <dbReference type="ARBA" id="ARBA00022605"/>
    </source>
</evidence>
<dbReference type="Pfam" id="PF01202">
    <property type="entry name" value="SKI"/>
    <property type="match status" value="1"/>
</dbReference>
<comment type="caution">
    <text evidence="8">The sequence shown here is derived from an EMBL/GenBank/DDBJ whole genome shotgun (WGS) entry which is preliminary data.</text>
</comment>
<sequence length="164" mass="17750">MRDNVVLIGMMGCGKSTVGKLLAQALGFTFVDTDQYIEAALGRSIPDIFATEGEAFFRDRELDAAEALARGKGQVIACGGGLPTRAESIASLKDSGTVVFLRRDPGEIYDNVSMGGRPLGQQGREAFLERYAGREPIYEAWADHVVEVQATPAETVQRILEVLK</sequence>
<dbReference type="EC" id="2.7.1.71" evidence="7"/>
<keyword evidence="1 7" id="KW-0028">Amino-acid biosynthesis</keyword>
<comment type="subcellular location">
    <subcellularLocation>
        <location evidence="7">Cytoplasm</location>
    </subcellularLocation>
</comment>
<feature type="binding site" evidence="7">
    <location>
        <position position="16"/>
    </location>
    <ligand>
        <name>Mg(2+)</name>
        <dbReference type="ChEBI" id="CHEBI:18420"/>
    </ligand>
</feature>
<comment type="subunit">
    <text evidence="7">Monomer.</text>
</comment>
<keyword evidence="4 7" id="KW-0418">Kinase</keyword>
<dbReference type="CDD" id="cd00464">
    <property type="entry name" value="SK"/>
    <property type="match status" value="1"/>
</dbReference>
<organism evidence="8 9">
    <name type="scientific">Candidatus Flavonifractor intestinigallinarum</name>
    <dbReference type="NCBI Taxonomy" id="2838586"/>
    <lineage>
        <taxon>Bacteria</taxon>
        <taxon>Bacillati</taxon>
        <taxon>Bacillota</taxon>
        <taxon>Clostridia</taxon>
        <taxon>Eubacteriales</taxon>
        <taxon>Oscillospiraceae</taxon>
        <taxon>Flavonifractor</taxon>
    </lineage>
</organism>
<evidence type="ECO:0000256" key="3">
    <source>
        <dbReference type="ARBA" id="ARBA00022741"/>
    </source>
</evidence>
<dbReference type="AlphaFoldDB" id="A0A9D2SB23"/>
<dbReference type="GO" id="GO:0005829">
    <property type="term" value="C:cytosol"/>
    <property type="evidence" value="ECO:0007669"/>
    <property type="project" value="TreeGrafter"/>
</dbReference>
<dbReference type="Proteomes" id="UP000823921">
    <property type="component" value="Unassembled WGS sequence"/>
</dbReference>
<dbReference type="PRINTS" id="PR01100">
    <property type="entry name" value="SHIKIMTKNASE"/>
</dbReference>
<reference evidence="8" key="2">
    <citation type="submission" date="2021-04" db="EMBL/GenBank/DDBJ databases">
        <authorList>
            <person name="Gilroy R."/>
        </authorList>
    </citation>
    <scope>NUCLEOTIDE SEQUENCE</scope>
    <source>
        <strain evidence="8">CHK192-8294</strain>
    </source>
</reference>
<comment type="similarity">
    <text evidence="7">Belongs to the shikimate kinase family.</text>
</comment>
<dbReference type="InterPro" id="IPR031322">
    <property type="entry name" value="Shikimate/glucono_kinase"/>
</dbReference>
<feature type="binding site" evidence="7">
    <location>
        <position position="134"/>
    </location>
    <ligand>
        <name>substrate</name>
    </ligand>
</feature>
<comment type="catalytic activity">
    <reaction evidence="7">
        <text>shikimate + ATP = 3-phosphoshikimate + ADP + H(+)</text>
        <dbReference type="Rhea" id="RHEA:13121"/>
        <dbReference type="ChEBI" id="CHEBI:15378"/>
        <dbReference type="ChEBI" id="CHEBI:30616"/>
        <dbReference type="ChEBI" id="CHEBI:36208"/>
        <dbReference type="ChEBI" id="CHEBI:145989"/>
        <dbReference type="ChEBI" id="CHEBI:456216"/>
        <dbReference type="EC" id="2.7.1.71"/>
    </reaction>
</comment>
<evidence type="ECO:0000313" key="9">
    <source>
        <dbReference type="Proteomes" id="UP000823921"/>
    </source>
</evidence>
<dbReference type="GO" id="GO:0004765">
    <property type="term" value="F:shikimate kinase activity"/>
    <property type="evidence" value="ECO:0007669"/>
    <property type="project" value="UniProtKB-UniRule"/>
</dbReference>
<gene>
    <name evidence="7" type="primary">aroK</name>
    <name evidence="8" type="ORF">H9712_04150</name>
</gene>
<comment type="caution">
    <text evidence="7">Lacks conserved residue(s) required for the propagation of feature annotation.</text>
</comment>
<reference evidence="8" key="1">
    <citation type="journal article" date="2021" name="PeerJ">
        <title>Extensive microbial diversity within the chicken gut microbiome revealed by metagenomics and culture.</title>
        <authorList>
            <person name="Gilroy R."/>
            <person name="Ravi A."/>
            <person name="Getino M."/>
            <person name="Pursley I."/>
            <person name="Horton D.L."/>
            <person name="Alikhan N.F."/>
            <person name="Baker D."/>
            <person name="Gharbi K."/>
            <person name="Hall N."/>
            <person name="Watson M."/>
            <person name="Adriaenssens E.M."/>
            <person name="Foster-Nyarko E."/>
            <person name="Jarju S."/>
            <person name="Secka A."/>
            <person name="Antonio M."/>
            <person name="Oren A."/>
            <person name="Chaudhuri R.R."/>
            <person name="La Ragione R."/>
            <person name="Hildebrand F."/>
            <person name="Pallen M.J."/>
        </authorList>
    </citation>
    <scope>NUCLEOTIDE SEQUENCE</scope>
    <source>
        <strain evidence="8">CHK192-8294</strain>
    </source>
</reference>
<feature type="binding site" evidence="7">
    <location>
        <begin position="12"/>
        <end position="17"/>
    </location>
    <ligand>
        <name>ATP</name>
        <dbReference type="ChEBI" id="CHEBI:30616"/>
    </ligand>
</feature>
<keyword evidence="7" id="KW-0963">Cytoplasm</keyword>
<proteinExistence type="inferred from homology"/>
<dbReference type="GO" id="GO:0009073">
    <property type="term" value="P:aromatic amino acid family biosynthetic process"/>
    <property type="evidence" value="ECO:0007669"/>
    <property type="project" value="UniProtKB-KW"/>
</dbReference>
<feature type="binding site" evidence="7">
    <location>
        <position position="34"/>
    </location>
    <ligand>
        <name>substrate</name>
    </ligand>
</feature>
<evidence type="ECO:0000313" key="8">
    <source>
        <dbReference type="EMBL" id="HJB80151.1"/>
    </source>
</evidence>
<evidence type="ECO:0000256" key="4">
    <source>
        <dbReference type="ARBA" id="ARBA00022777"/>
    </source>
</evidence>
<name>A0A9D2SB23_9FIRM</name>
<feature type="binding site" evidence="7">
    <location>
        <position position="117"/>
    </location>
    <ligand>
        <name>ATP</name>
        <dbReference type="ChEBI" id="CHEBI:30616"/>
    </ligand>
</feature>
<comment type="pathway">
    <text evidence="7">Metabolic intermediate biosynthesis; chorismate biosynthesis; chorismate from D-erythrose 4-phosphate and phosphoenolpyruvate: step 5/7.</text>
</comment>
<dbReference type="PANTHER" id="PTHR21087">
    <property type="entry name" value="SHIKIMATE KINASE"/>
    <property type="match status" value="1"/>
</dbReference>
<keyword evidence="3 7" id="KW-0547">Nucleotide-binding</keyword>
<dbReference type="PANTHER" id="PTHR21087:SF16">
    <property type="entry name" value="SHIKIMATE KINASE 1, CHLOROPLASTIC"/>
    <property type="match status" value="1"/>
</dbReference>
<dbReference type="EMBL" id="DWXO01000043">
    <property type="protein sequence ID" value="HJB80151.1"/>
    <property type="molecule type" value="Genomic_DNA"/>
</dbReference>
<keyword evidence="7" id="KW-0479">Metal-binding</keyword>
<keyword evidence="5 7" id="KW-0067">ATP-binding</keyword>
<feature type="binding site" evidence="7">
    <location>
        <position position="58"/>
    </location>
    <ligand>
        <name>substrate</name>
    </ligand>
</feature>
<dbReference type="Gene3D" id="3.40.50.300">
    <property type="entry name" value="P-loop containing nucleotide triphosphate hydrolases"/>
    <property type="match status" value="1"/>
</dbReference>
<evidence type="ECO:0000256" key="5">
    <source>
        <dbReference type="ARBA" id="ARBA00022840"/>
    </source>
</evidence>
<comment type="cofactor">
    <cofactor evidence="7">
        <name>Mg(2+)</name>
        <dbReference type="ChEBI" id="CHEBI:18420"/>
    </cofactor>
    <text evidence="7">Binds 1 Mg(2+) ion per subunit.</text>
</comment>
<evidence type="ECO:0000256" key="6">
    <source>
        <dbReference type="ARBA" id="ARBA00023141"/>
    </source>
</evidence>
<dbReference type="GO" id="GO:0009423">
    <property type="term" value="P:chorismate biosynthetic process"/>
    <property type="evidence" value="ECO:0007669"/>
    <property type="project" value="UniProtKB-UniRule"/>
</dbReference>
<evidence type="ECO:0000256" key="7">
    <source>
        <dbReference type="HAMAP-Rule" id="MF_00109"/>
    </source>
</evidence>
<dbReference type="GO" id="GO:0000287">
    <property type="term" value="F:magnesium ion binding"/>
    <property type="evidence" value="ECO:0007669"/>
    <property type="project" value="UniProtKB-UniRule"/>
</dbReference>
<dbReference type="GO" id="GO:0005524">
    <property type="term" value="F:ATP binding"/>
    <property type="evidence" value="ECO:0007669"/>
    <property type="project" value="UniProtKB-UniRule"/>
</dbReference>
<dbReference type="SUPFAM" id="SSF52540">
    <property type="entry name" value="P-loop containing nucleoside triphosphate hydrolases"/>
    <property type="match status" value="1"/>
</dbReference>
<protein>
    <recommendedName>
        <fullName evidence="7">Shikimate kinase</fullName>
        <shortName evidence="7">SK</shortName>
        <ecNumber evidence="7">2.7.1.71</ecNumber>
    </recommendedName>
</protein>
<feature type="binding site" evidence="7">
    <location>
        <position position="80"/>
    </location>
    <ligand>
        <name>substrate</name>
    </ligand>
</feature>
<comment type="function">
    <text evidence="7">Catalyzes the specific phosphorylation of the 3-hydroxyl group of shikimic acid using ATP as a cosubstrate.</text>
</comment>
<dbReference type="HAMAP" id="MF_00109">
    <property type="entry name" value="Shikimate_kinase"/>
    <property type="match status" value="1"/>
</dbReference>
<dbReference type="GO" id="GO:0008652">
    <property type="term" value="P:amino acid biosynthetic process"/>
    <property type="evidence" value="ECO:0007669"/>
    <property type="project" value="UniProtKB-KW"/>
</dbReference>
<keyword evidence="7" id="KW-0460">Magnesium</keyword>